<dbReference type="AlphaFoldDB" id="A0AAD9DC71"/>
<evidence type="ECO:0000313" key="1">
    <source>
        <dbReference type="EMBL" id="KAK1740370.1"/>
    </source>
</evidence>
<name>A0AAD9DC71_9STRA</name>
<protein>
    <submittedName>
        <fullName evidence="1">Uncharacterized protein</fullName>
    </submittedName>
</protein>
<gene>
    <name evidence="1" type="ORF">QTG54_009320</name>
</gene>
<dbReference type="EMBL" id="JATAAI010000016">
    <property type="protein sequence ID" value="KAK1740370.1"/>
    <property type="molecule type" value="Genomic_DNA"/>
</dbReference>
<dbReference type="InterPro" id="IPR029063">
    <property type="entry name" value="SAM-dependent_MTases_sf"/>
</dbReference>
<comment type="caution">
    <text evidence="1">The sequence shown here is derived from an EMBL/GenBank/DDBJ whole genome shotgun (WGS) entry which is preliminary data.</text>
</comment>
<dbReference type="Gene3D" id="3.40.50.150">
    <property type="entry name" value="Vaccinia Virus protein VP39"/>
    <property type="match status" value="1"/>
</dbReference>
<sequence length="220" mass="23899">MFEKCRGIEYDKHHSQAAFALETEYNKYNYKQQQLVNSSATKEETKDNDPIQKSHDYGTTASCVQYICGDLGDETFEGASVVYSNAVVFDSPLCSTLGRILDDATLQPNAFVVTATKQFALPSFELVDMLQLPCNGGQLFTFYVNQKRTSSGSDSTMSGSERGAVPAVSDSEYMRLLRSTHTTSEREGSSSSSNMMEQLVAISLQDGGLAGLAFLAALGA</sequence>
<accession>A0AAD9DC71</accession>
<keyword evidence="2" id="KW-1185">Reference proteome</keyword>
<organism evidence="1 2">
    <name type="scientific">Skeletonema marinoi</name>
    <dbReference type="NCBI Taxonomy" id="267567"/>
    <lineage>
        <taxon>Eukaryota</taxon>
        <taxon>Sar</taxon>
        <taxon>Stramenopiles</taxon>
        <taxon>Ochrophyta</taxon>
        <taxon>Bacillariophyta</taxon>
        <taxon>Coscinodiscophyceae</taxon>
        <taxon>Thalassiosirophycidae</taxon>
        <taxon>Thalassiosirales</taxon>
        <taxon>Skeletonemataceae</taxon>
        <taxon>Skeletonema</taxon>
        <taxon>Skeletonema marinoi-dohrnii complex</taxon>
    </lineage>
</organism>
<dbReference type="Proteomes" id="UP001224775">
    <property type="component" value="Unassembled WGS sequence"/>
</dbReference>
<reference evidence="1" key="1">
    <citation type="submission" date="2023-06" db="EMBL/GenBank/DDBJ databases">
        <title>Survivors Of The Sea: Transcriptome response of Skeletonema marinoi to long-term dormancy.</title>
        <authorList>
            <person name="Pinder M.I.M."/>
            <person name="Kourtchenko O."/>
            <person name="Robertson E.K."/>
            <person name="Larsson T."/>
            <person name="Maumus F."/>
            <person name="Osuna-Cruz C.M."/>
            <person name="Vancaester E."/>
            <person name="Stenow R."/>
            <person name="Vandepoele K."/>
            <person name="Ploug H."/>
            <person name="Bruchert V."/>
            <person name="Godhe A."/>
            <person name="Topel M."/>
        </authorList>
    </citation>
    <scope>NUCLEOTIDE SEQUENCE</scope>
    <source>
        <strain evidence="1">R05AC</strain>
    </source>
</reference>
<proteinExistence type="predicted"/>
<evidence type="ECO:0000313" key="2">
    <source>
        <dbReference type="Proteomes" id="UP001224775"/>
    </source>
</evidence>